<dbReference type="PANTHER" id="PTHR31774">
    <property type="entry name" value="PROTEIN SHISA-9-RELATED"/>
    <property type="match status" value="1"/>
</dbReference>
<proteinExistence type="predicted"/>
<keyword evidence="4" id="KW-0472">Membrane</keyword>
<keyword evidence="6" id="KW-1185">Reference proteome</keyword>
<protein>
    <submittedName>
        <fullName evidence="5">Uncharacterized protein</fullName>
    </submittedName>
</protein>
<dbReference type="InterPro" id="IPR026910">
    <property type="entry name" value="Shisa"/>
</dbReference>
<keyword evidence="2" id="KW-0812">Transmembrane</keyword>
<evidence type="ECO:0000256" key="3">
    <source>
        <dbReference type="ARBA" id="ARBA00022989"/>
    </source>
</evidence>
<evidence type="ECO:0000256" key="1">
    <source>
        <dbReference type="ARBA" id="ARBA00004370"/>
    </source>
</evidence>
<comment type="subcellular location">
    <subcellularLocation>
        <location evidence="1">Membrane</location>
    </subcellularLocation>
</comment>
<dbReference type="EMBL" id="CAUEEQ010065991">
    <property type="protein sequence ID" value="CAJ0965236.1"/>
    <property type="molecule type" value="Genomic_DNA"/>
</dbReference>
<sequence length="88" mass="10217">MNGYARNESVRHLKWMRNRIIMSRGDHQQNYNHLVLNNASQTPTNEKPRVNNILTSATEPYDLSFSRSFQNLSHLPPSYESAVKTQSK</sequence>
<organism evidence="5 6">
    <name type="scientific">Ranitomeya imitator</name>
    <name type="common">mimic poison frog</name>
    <dbReference type="NCBI Taxonomy" id="111125"/>
    <lineage>
        <taxon>Eukaryota</taxon>
        <taxon>Metazoa</taxon>
        <taxon>Chordata</taxon>
        <taxon>Craniata</taxon>
        <taxon>Vertebrata</taxon>
        <taxon>Euteleostomi</taxon>
        <taxon>Amphibia</taxon>
        <taxon>Batrachia</taxon>
        <taxon>Anura</taxon>
        <taxon>Neobatrachia</taxon>
        <taxon>Hyloidea</taxon>
        <taxon>Dendrobatidae</taxon>
        <taxon>Dendrobatinae</taxon>
        <taxon>Ranitomeya</taxon>
    </lineage>
</organism>
<evidence type="ECO:0000256" key="2">
    <source>
        <dbReference type="ARBA" id="ARBA00022692"/>
    </source>
</evidence>
<keyword evidence="3" id="KW-1133">Transmembrane helix</keyword>
<gene>
    <name evidence="5" type="ORF">RIMI_LOCUS20077052</name>
</gene>
<comment type="caution">
    <text evidence="5">The sequence shown here is derived from an EMBL/GenBank/DDBJ whole genome shotgun (WGS) entry which is preliminary data.</text>
</comment>
<dbReference type="PANTHER" id="PTHR31774:SF0">
    <property type="entry name" value="PROTEIN SHISA-6"/>
    <property type="match status" value="1"/>
</dbReference>
<dbReference type="Proteomes" id="UP001176940">
    <property type="component" value="Unassembled WGS sequence"/>
</dbReference>
<reference evidence="5" key="1">
    <citation type="submission" date="2023-07" db="EMBL/GenBank/DDBJ databases">
        <authorList>
            <person name="Stuckert A."/>
        </authorList>
    </citation>
    <scope>NUCLEOTIDE SEQUENCE</scope>
</reference>
<evidence type="ECO:0000313" key="5">
    <source>
        <dbReference type="EMBL" id="CAJ0965236.1"/>
    </source>
</evidence>
<evidence type="ECO:0000256" key="4">
    <source>
        <dbReference type="ARBA" id="ARBA00023136"/>
    </source>
</evidence>
<evidence type="ECO:0000313" key="6">
    <source>
        <dbReference type="Proteomes" id="UP001176940"/>
    </source>
</evidence>
<accession>A0ABN9MIN7</accession>
<name>A0ABN9MIN7_9NEOB</name>